<dbReference type="Pfam" id="PF06296">
    <property type="entry name" value="RelE"/>
    <property type="match status" value="1"/>
</dbReference>
<evidence type="ECO:0000313" key="3">
    <source>
        <dbReference type="Proteomes" id="UP000049077"/>
    </source>
</evidence>
<organism evidence="2 3">
    <name type="scientific">Vibrio crassostreae</name>
    <dbReference type="NCBI Taxonomy" id="246167"/>
    <lineage>
        <taxon>Bacteria</taxon>
        <taxon>Pseudomonadati</taxon>
        <taxon>Pseudomonadota</taxon>
        <taxon>Gammaproteobacteria</taxon>
        <taxon>Vibrionales</taxon>
        <taxon>Vibrionaceae</taxon>
        <taxon>Vibrio</taxon>
    </lineage>
</organism>
<dbReference type="EMBL" id="CCJX01000133">
    <property type="protein sequence ID" value="CDT44837.1"/>
    <property type="molecule type" value="Genomic_DNA"/>
</dbReference>
<protein>
    <recommendedName>
        <fullName evidence="4">RelE toxin of RelEB toxin-antitoxin system</fullName>
    </recommendedName>
</protein>
<evidence type="ECO:0000256" key="1">
    <source>
        <dbReference type="SAM" id="MobiDB-lite"/>
    </source>
</evidence>
<feature type="region of interest" description="Disordered" evidence="1">
    <location>
        <begin position="48"/>
        <end position="71"/>
    </location>
</feature>
<sequence length="141" mass="16190">MVFFTTLWGVGIVRIYVTDEFEKLMIKARLDNEIIVKVANELNNGLHDGELQSGKLYKKRVPSPGQGKRESNRSVIAIQKGNRVFFIDGWRKKDVPKKGKEIPDKLLETYKLLGESFRSLTDEQIEQNILDGLLREVRNDG</sequence>
<dbReference type="Proteomes" id="UP000049077">
    <property type="component" value="Unassembled WGS sequence"/>
</dbReference>
<evidence type="ECO:0008006" key="4">
    <source>
        <dbReference type="Google" id="ProtNLM"/>
    </source>
</evidence>
<dbReference type="InterPro" id="IPR009387">
    <property type="entry name" value="HigB-2"/>
</dbReference>
<keyword evidence="3" id="KW-1185">Reference proteome</keyword>
<evidence type="ECO:0000313" key="2">
    <source>
        <dbReference type="EMBL" id="CDT44837.1"/>
    </source>
</evidence>
<comment type="caution">
    <text evidence="2">The sequence shown here is derived from an EMBL/GenBank/DDBJ whole genome shotgun (WGS) entry which is preliminary data.</text>
</comment>
<reference evidence="2 3" key="1">
    <citation type="submission" date="2014-06" db="EMBL/GenBank/DDBJ databases">
        <authorList>
            <person name="Le Roux F."/>
        </authorList>
    </citation>
    <scope>NUCLEOTIDE SEQUENCE [LARGE SCALE GENOMIC DNA]</scope>
    <source>
        <strain evidence="2 3">J5-4</strain>
    </source>
</reference>
<gene>
    <name evidence="2" type="ORF">VCR4J5_480005</name>
</gene>
<accession>A0ABM9QW31</accession>
<proteinExistence type="predicted"/>
<name>A0ABM9QW31_9VIBR</name>